<dbReference type="InterPro" id="IPR036866">
    <property type="entry name" value="RibonucZ/Hydroxyglut_hydro"/>
</dbReference>
<comment type="caution">
    <text evidence="3">The sequence shown here is derived from an EMBL/GenBank/DDBJ whole genome shotgun (WGS) entry which is preliminary data.</text>
</comment>
<accession>A0A7X1NVE1</accession>
<evidence type="ECO:0000256" key="1">
    <source>
        <dbReference type="SAM" id="MobiDB-lite"/>
    </source>
</evidence>
<evidence type="ECO:0000313" key="4">
    <source>
        <dbReference type="Proteomes" id="UP000484842"/>
    </source>
</evidence>
<keyword evidence="4" id="KW-1185">Reference proteome</keyword>
<sequence length="221" mass="23733">MTPPLPPFVRRFPLYANVYLLDSPDGRLLVDTGTLAHVPRLARLLAQFRPDAVVLTHHHIDHAGGAPFAARRGLPILAHTPEHPYLTGDVHDLPYPAGRPEIGKIVSRLHPKVPAHALRSIQPGENVAGWEVVALPGHTPGQIGLLRDGVLVAGDAVVGGPTGAHLPRTAYNADNREAARTLRRIADLASQLVLPGHGAPLTPEQVQRRAERDPEPSSLVT</sequence>
<dbReference type="RefSeq" id="WP_322618623.1">
    <property type="nucleotide sequence ID" value="NZ_WBSL01000002.1"/>
</dbReference>
<dbReference type="SMART" id="SM00849">
    <property type="entry name" value="Lactamase_B"/>
    <property type="match status" value="1"/>
</dbReference>
<name>A0A7X1NVE1_9DEIO</name>
<gene>
    <name evidence="3" type="ORF">F8S09_07385</name>
</gene>
<dbReference type="InterPro" id="IPR050855">
    <property type="entry name" value="NDM-1-like"/>
</dbReference>
<feature type="domain" description="Metallo-beta-lactamase" evidence="2">
    <location>
        <begin position="15"/>
        <end position="197"/>
    </location>
</feature>
<protein>
    <submittedName>
        <fullName evidence="3">MBL fold metallo-hydrolase</fullName>
    </submittedName>
</protein>
<dbReference type="AlphaFoldDB" id="A0A7X1NVE1"/>
<keyword evidence="3" id="KW-0378">Hydrolase</keyword>
<dbReference type="Pfam" id="PF00753">
    <property type="entry name" value="Lactamase_B"/>
    <property type="match status" value="1"/>
</dbReference>
<evidence type="ECO:0000259" key="2">
    <source>
        <dbReference type="SMART" id="SM00849"/>
    </source>
</evidence>
<feature type="compositionally biased region" description="Basic and acidic residues" evidence="1">
    <location>
        <begin position="206"/>
        <end position="215"/>
    </location>
</feature>
<dbReference type="Gene3D" id="3.60.15.10">
    <property type="entry name" value="Ribonuclease Z/Hydroxyacylglutathione hydrolase-like"/>
    <property type="match status" value="1"/>
</dbReference>
<evidence type="ECO:0000313" key="3">
    <source>
        <dbReference type="EMBL" id="MPY66518.1"/>
    </source>
</evidence>
<dbReference type="SUPFAM" id="SSF56281">
    <property type="entry name" value="Metallo-hydrolase/oxidoreductase"/>
    <property type="match status" value="1"/>
</dbReference>
<dbReference type="CDD" id="cd07721">
    <property type="entry name" value="yflN-like_MBL-fold"/>
    <property type="match status" value="1"/>
</dbReference>
<feature type="region of interest" description="Disordered" evidence="1">
    <location>
        <begin position="196"/>
        <end position="221"/>
    </location>
</feature>
<dbReference type="PANTHER" id="PTHR42951">
    <property type="entry name" value="METALLO-BETA-LACTAMASE DOMAIN-CONTAINING"/>
    <property type="match status" value="1"/>
</dbReference>
<dbReference type="PANTHER" id="PTHR42951:SF14">
    <property type="entry name" value="METALLO-BETA-LACTAMASE SUPERFAMILY PROTEIN"/>
    <property type="match status" value="1"/>
</dbReference>
<proteinExistence type="predicted"/>
<dbReference type="GO" id="GO:0016787">
    <property type="term" value="F:hydrolase activity"/>
    <property type="evidence" value="ECO:0007669"/>
    <property type="project" value="UniProtKB-KW"/>
</dbReference>
<dbReference type="EMBL" id="WBSL01000002">
    <property type="protein sequence ID" value="MPY66518.1"/>
    <property type="molecule type" value="Genomic_DNA"/>
</dbReference>
<reference evidence="3 4" key="1">
    <citation type="submission" date="2019-10" db="EMBL/GenBank/DDBJ databases">
        <title>Deinococcus sp. isolated from soil.</title>
        <authorList>
            <person name="Li Y."/>
            <person name="Wang J."/>
        </authorList>
    </citation>
    <scope>NUCLEOTIDE SEQUENCE [LARGE SCALE GENOMIC DNA]</scope>
    <source>
        <strain evidence="3 4">SDU3-2</strain>
    </source>
</reference>
<dbReference type="Proteomes" id="UP000484842">
    <property type="component" value="Unassembled WGS sequence"/>
</dbReference>
<dbReference type="InterPro" id="IPR001279">
    <property type="entry name" value="Metallo-B-lactamas"/>
</dbReference>
<organism evidence="3 4">
    <name type="scientific">Deinococcus terrestris</name>
    <dbReference type="NCBI Taxonomy" id="2651870"/>
    <lineage>
        <taxon>Bacteria</taxon>
        <taxon>Thermotogati</taxon>
        <taxon>Deinococcota</taxon>
        <taxon>Deinococci</taxon>
        <taxon>Deinococcales</taxon>
        <taxon>Deinococcaceae</taxon>
        <taxon>Deinococcus</taxon>
    </lineage>
</organism>